<organism evidence="2 3">
    <name type="scientific">Panaeolus cyanescens</name>
    <dbReference type="NCBI Taxonomy" id="181874"/>
    <lineage>
        <taxon>Eukaryota</taxon>
        <taxon>Fungi</taxon>
        <taxon>Dikarya</taxon>
        <taxon>Basidiomycota</taxon>
        <taxon>Agaricomycotina</taxon>
        <taxon>Agaricomycetes</taxon>
        <taxon>Agaricomycetidae</taxon>
        <taxon>Agaricales</taxon>
        <taxon>Agaricineae</taxon>
        <taxon>Galeropsidaceae</taxon>
        <taxon>Panaeolus</taxon>
    </lineage>
</organism>
<dbReference type="SUPFAM" id="SSF81383">
    <property type="entry name" value="F-box domain"/>
    <property type="match status" value="1"/>
</dbReference>
<dbReference type="Pfam" id="PF12937">
    <property type="entry name" value="F-box-like"/>
    <property type="match status" value="1"/>
</dbReference>
<comment type="caution">
    <text evidence="2">The sequence shown here is derived from an EMBL/GenBank/DDBJ whole genome shotgun (WGS) entry which is preliminary data.</text>
</comment>
<evidence type="ECO:0000313" key="2">
    <source>
        <dbReference type="EMBL" id="PPQ75112.1"/>
    </source>
</evidence>
<evidence type="ECO:0000313" key="3">
    <source>
        <dbReference type="Proteomes" id="UP000284842"/>
    </source>
</evidence>
<dbReference type="InterPro" id="IPR036047">
    <property type="entry name" value="F-box-like_dom_sf"/>
</dbReference>
<dbReference type="STRING" id="181874.A0A409W9D0"/>
<dbReference type="AlphaFoldDB" id="A0A409W9D0"/>
<protein>
    <recommendedName>
        <fullName evidence="1">F-box domain-containing protein</fullName>
    </recommendedName>
</protein>
<feature type="domain" description="F-box" evidence="1">
    <location>
        <begin position="141"/>
        <end position="199"/>
    </location>
</feature>
<proteinExistence type="predicted"/>
<keyword evidence="3" id="KW-1185">Reference proteome</keyword>
<dbReference type="Proteomes" id="UP000284842">
    <property type="component" value="Unassembled WGS sequence"/>
</dbReference>
<feature type="non-terminal residue" evidence="2">
    <location>
        <position position="1"/>
    </location>
</feature>
<dbReference type="EMBL" id="NHTK01005700">
    <property type="protein sequence ID" value="PPQ75112.1"/>
    <property type="molecule type" value="Genomic_DNA"/>
</dbReference>
<gene>
    <name evidence="2" type="ORF">CVT24_010067</name>
</gene>
<dbReference type="OrthoDB" id="2914771at2759"/>
<dbReference type="Gene3D" id="1.20.1280.50">
    <property type="match status" value="1"/>
</dbReference>
<sequence>PVLAEVDDSWVWITCKRCPAAWSLNNRDYPDSRKWWVQWVEDAAAALKTRPWGNTIKKWDIVEKAMKTASECPNCGKKAREDLEAFSQMLTIEIEKDISLPPDVPSPRYFVFNKTMSSAASRPEGKTTEGNDSVATESAPIDTLPEEILRHIFLFNCVPKWYEANADQTAHSSQDTTLSSALTCKRWYSIIFSYPQLWNLLIDYECRSIACISELIRRSYPAPLDFGSDTVFRPLDIHNEYMKKVLRLVFQHASQLRTVNIKIRLAPWQYICKHFLQYPAPFLEFLNISTASPFPDLAFYDSLFAGEAPRLRRLHLQHCLVDFTSPVLHQLTELSVTGVLPPNIPESFRNTSNATKPAPSPKKWLEILGHMPSLKYLTLNVAISKPLDPDENNDLPEVILPNLKLLTIGGRFQNGMVLLNQLITPKECGIRLRLSTRGLPVGIGARLFTSFLTRQQSYWPIDTPNRYLQAKLLSSHRIHFGNSKTIGFIWDTPEADVIEGHSKISQDPLLWLALTYESVEETMSFFNTLLDIYQPTFPTTKTLDFWVDEEYRDTFSISHSSPLKSFTSVSTLNLVGQSHSFLLPLFQSVSTTVAPLFPKLHTIEMLKPSILVVDNAPSLVFFLHWRKKIGSPLSEVRILDAPSVRTGALASVMEMHGIRITNQSSQSAGQRDSDSDDEF</sequence>
<name>A0A409W9D0_9AGAR</name>
<evidence type="ECO:0000259" key="1">
    <source>
        <dbReference type="Pfam" id="PF12937"/>
    </source>
</evidence>
<accession>A0A409W9D0</accession>
<dbReference type="InterPro" id="IPR001810">
    <property type="entry name" value="F-box_dom"/>
</dbReference>
<reference evidence="2 3" key="1">
    <citation type="journal article" date="2018" name="Evol. Lett.">
        <title>Horizontal gene cluster transfer increased hallucinogenic mushroom diversity.</title>
        <authorList>
            <person name="Reynolds H.T."/>
            <person name="Vijayakumar V."/>
            <person name="Gluck-Thaler E."/>
            <person name="Korotkin H.B."/>
            <person name="Matheny P.B."/>
            <person name="Slot J.C."/>
        </authorList>
    </citation>
    <scope>NUCLEOTIDE SEQUENCE [LARGE SCALE GENOMIC DNA]</scope>
    <source>
        <strain evidence="2 3">2629</strain>
    </source>
</reference>
<dbReference type="InParanoid" id="A0A409W9D0"/>